<gene>
    <name evidence="1" type="ORF">A134_23105</name>
</gene>
<dbReference type="AlphaFoldDB" id="A0A1B1C3A6"/>
<dbReference type="EMBL" id="CP016231">
    <property type="protein sequence ID" value="ANP79305.1"/>
    <property type="molecule type" value="Genomic_DNA"/>
</dbReference>
<name>A0A1B1C3A6_9VIBR</name>
<reference evidence="1" key="1">
    <citation type="journal article" date="2012" name="Science">
        <title>Ecological populations of bacteria act as socially cohesive units of antibiotic production and resistance.</title>
        <authorList>
            <person name="Cordero O.X."/>
            <person name="Wildschutte H."/>
            <person name="Kirkup B."/>
            <person name="Proehl S."/>
            <person name="Ngo L."/>
            <person name="Hussain F."/>
            <person name="Le Roux F."/>
            <person name="Mincer T."/>
            <person name="Polz M.F."/>
        </authorList>
    </citation>
    <scope>NUCLEOTIDE SEQUENCE</scope>
    <source>
        <strain evidence="1">9CS106</strain>
    </source>
</reference>
<sequence length="116" mass="12130">MSNNFIQKGDTLTYEAGAAAKEGDVVILGELAIVNAYDVSSGDSGEGHTTGVFELSKKASDAPAQFTAAYWDESKKYVTTTGTGNKQIGIFAEAGVASADTVLVKLYNPFVPYVAP</sequence>
<dbReference type="Pfam" id="PF09956">
    <property type="entry name" value="Phage_cement_2"/>
    <property type="match status" value="1"/>
</dbReference>
<dbReference type="InterPro" id="IPR011231">
    <property type="entry name" value="Phage_VT1-Sakai_H0018"/>
</dbReference>
<reference evidence="1" key="2">
    <citation type="submission" date="2016-06" db="EMBL/GenBank/DDBJ databases">
        <title>Adaptive Radiation by Waves of Gene Transfer Leads to Fine-Scale Resource Partitioning in Marine Microbes.</title>
        <authorList>
            <person name="Hehemann J.-H."/>
            <person name="Arevalo P."/>
            <person name="Datta M.S."/>
            <person name="Yu X."/>
            <person name="Corzett C."/>
            <person name="Henschel A."/>
            <person name="Preheim S.P."/>
            <person name="Timberlake S."/>
            <person name="Alm E.J."/>
            <person name="Polz M.F."/>
        </authorList>
    </citation>
    <scope>NUCLEOTIDE SEQUENCE</scope>
    <source>
        <strain evidence="1">9CS106</strain>
    </source>
</reference>
<proteinExistence type="predicted"/>
<evidence type="ECO:0008006" key="2">
    <source>
        <dbReference type="Google" id="ProtNLM"/>
    </source>
</evidence>
<accession>A0A1B1C3A6</accession>
<dbReference type="PIRSF" id="PIRSF030771">
    <property type="entry name" value="UCP030771"/>
    <property type="match status" value="1"/>
</dbReference>
<organism evidence="1">
    <name type="scientific">Vibrio crassostreae 9CS106</name>
    <dbReference type="NCBI Taxonomy" id="1191300"/>
    <lineage>
        <taxon>Bacteria</taxon>
        <taxon>Pseudomonadati</taxon>
        <taxon>Pseudomonadota</taxon>
        <taxon>Gammaproteobacteria</taxon>
        <taxon>Vibrionales</taxon>
        <taxon>Vibrionaceae</taxon>
        <taxon>Vibrio</taxon>
    </lineage>
</organism>
<protein>
    <recommendedName>
        <fullName evidence="2">DUF2190 domain-containing protein</fullName>
    </recommendedName>
</protein>
<evidence type="ECO:0000313" key="1">
    <source>
        <dbReference type="EMBL" id="ANP79305.1"/>
    </source>
</evidence>